<dbReference type="Pfam" id="PF07714">
    <property type="entry name" value="PK_Tyr_Ser-Thr"/>
    <property type="match status" value="1"/>
</dbReference>
<dbReference type="PROSITE" id="PS50011">
    <property type="entry name" value="PROTEIN_KINASE_DOM"/>
    <property type="match status" value="1"/>
</dbReference>
<proteinExistence type="predicted"/>
<dbReference type="InterPro" id="IPR051681">
    <property type="entry name" value="Ser/Thr_Kinases-Pseudokinases"/>
</dbReference>
<evidence type="ECO:0000313" key="3">
    <source>
        <dbReference type="Proteomes" id="UP000027456"/>
    </source>
</evidence>
<dbReference type="InterPro" id="IPR001245">
    <property type="entry name" value="Ser-Thr/Tyr_kinase_cat_dom"/>
</dbReference>
<keyword evidence="3" id="KW-1185">Reference proteome</keyword>
<dbReference type="GO" id="GO:0004674">
    <property type="term" value="F:protein serine/threonine kinase activity"/>
    <property type="evidence" value="ECO:0007669"/>
    <property type="project" value="TreeGrafter"/>
</dbReference>
<evidence type="ECO:0000313" key="2">
    <source>
        <dbReference type="EMBL" id="KEP46219.1"/>
    </source>
</evidence>
<dbReference type="SUPFAM" id="SSF56112">
    <property type="entry name" value="Protein kinase-like (PK-like)"/>
    <property type="match status" value="1"/>
</dbReference>
<dbReference type="EMBL" id="AZST01001218">
    <property type="protein sequence ID" value="KEP46219.1"/>
    <property type="molecule type" value="Genomic_DNA"/>
</dbReference>
<dbReference type="AlphaFoldDB" id="A0A074RHI9"/>
<gene>
    <name evidence="2" type="ORF">V565_211600</name>
</gene>
<accession>A0A074RHI9</accession>
<reference evidence="2 3" key="1">
    <citation type="submission" date="2013-12" db="EMBL/GenBank/DDBJ databases">
        <authorList>
            <person name="Cubeta M."/>
            <person name="Pakala S."/>
            <person name="Fedorova N."/>
            <person name="Thomas E."/>
            <person name="Dean R."/>
            <person name="Jabaji S."/>
            <person name="Neate S."/>
            <person name="Toda T."/>
            <person name="Tavantzis S."/>
            <person name="Vilgalys R."/>
            <person name="Bharathan N."/>
            <person name="Pakala S."/>
            <person name="Losada L.S."/>
            <person name="Zafar N."/>
            <person name="Nierman W."/>
        </authorList>
    </citation>
    <scope>NUCLEOTIDE SEQUENCE [LARGE SCALE GENOMIC DNA]</scope>
    <source>
        <strain evidence="2 3">123E</strain>
    </source>
</reference>
<keyword evidence="2" id="KW-0418">Kinase</keyword>
<evidence type="ECO:0000259" key="1">
    <source>
        <dbReference type="PROSITE" id="PS50011"/>
    </source>
</evidence>
<protein>
    <submittedName>
        <fullName evidence="2">Tyrosine kinase domain protein</fullName>
    </submittedName>
</protein>
<dbReference type="HOGENOM" id="CLU_1732513_0_0_1"/>
<dbReference type="Proteomes" id="UP000027456">
    <property type="component" value="Unassembled WGS sequence"/>
</dbReference>
<sequence length="151" mass="17633">MDLGQQSALPISAGGFGDIWAGTLHDGTKVAIKTLRATTIEQLSYKDLKRAAREVYLWSRLVHPNIQRLMGVIVFRDHQLGMVSQWMENEDLHQYMRKHPDFDRYQTVCRRFCWLEVISLIIGLVYSNYFRACVYASFWIGRFSTPWVPMT</sequence>
<organism evidence="2 3">
    <name type="scientific">Rhizoctonia solani 123E</name>
    <dbReference type="NCBI Taxonomy" id="1423351"/>
    <lineage>
        <taxon>Eukaryota</taxon>
        <taxon>Fungi</taxon>
        <taxon>Dikarya</taxon>
        <taxon>Basidiomycota</taxon>
        <taxon>Agaricomycotina</taxon>
        <taxon>Agaricomycetes</taxon>
        <taxon>Cantharellales</taxon>
        <taxon>Ceratobasidiaceae</taxon>
        <taxon>Rhizoctonia</taxon>
    </lineage>
</organism>
<dbReference type="InterPro" id="IPR011009">
    <property type="entry name" value="Kinase-like_dom_sf"/>
</dbReference>
<name>A0A074RHI9_9AGAM</name>
<dbReference type="GO" id="GO:0005524">
    <property type="term" value="F:ATP binding"/>
    <property type="evidence" value="ECO:0007669"/>
    <property type="project" value="InterPro"/>
</dbReference>
<keyword evidence="2" id="KW-0808">Transferase</keyword>
<dbReference type="OrthoDB" id="26722at2759"/>
<feature type="domain" description="Protein kinase" evidence="1">
    <location>
        <begin position="5"/>
        <end position="151"/>
    </location>
</feature>
<dbReference type="Gene3D" id="1.10.510.10">
    <property type="entry name" value="Transferase(Phosphotransferase) domain 1"/>
    <property type="match status" value="1"/>
</dbReference>
<comment type="caution">
    <text evidence="2">The sequence shown here is derived from an EMBL/GenBank/DDBJ whole genome shotgun (WGS) entry which is preliminary data.</text>
</comment>
<dbReference type="InterPro" id="IPR000719">
    <property type="entry name" value="Prot_kinase_dom"/>
</dbReference>
<dbReference type="PANTHER" id="PTHR44329">
    <property type="entry name" value="SERINE/THREONINE-PROTEIN KINASE TNNI3K-RELATED"/>
    <property type="match status" value="1"/>
</dbReference>